<dbReference type="RefSeq" id="WP_013417196.1">
    <property type="nucleotide sequence ID" value="NC_014659.1"/>
</dbReference>
<evidence type="ECO:0000256" key="2">
    <source>
        <dbReference type="ARBA" id="ARBA00022450"/>
    </source>
</evidence>
<dbReference type="Gene3D" id="3.40.50.1820">
    <property type="entry name" value="alpha/beta hydrolase"/>
    <property type="match status" value="1"/>
</dbReference>
<dbReference type="Pfam" id="PF00501">
    <property type="entry name" value="AMP-binding"/>
    <property type="match status" value="8"/>
</dbReference>
<feature type="domain" description="Carrier" evidence="5">
    <location>
        <begin position="1939"/>
        <end position="2014"/>
    </location>
</feature>
<dbReference type="Pfam" id="PF00975">
    <property type="entry name" value="Thioesterase"/>
    <property type="match status" value="1"/>
</dbReference>
<dbReference type="PROSITE" id="PS50075">
    <property type="entry name" value="CARRIER"/>
    <property type="match status" value="6"/>
</dbReference>
<protein>
    <submittedName>
        <fullName evidence="6">Non-ribosomal peptide synthetase</fullName>
    </submittedName>
</protein>
<accession>A0A3S5YBW8</accession>
<dbReference type="Gene3D" id="3.30.559.30">
    <property type="entry name" value="Nonribosomal peptide synthetase, condensation domain"/>
    <property type="match status" value="6"/>
</dbReference>
<dbReference type="EMBL" id="FN563149">
    <property type="protein sequence ID" value="CBH50032.1"/>
    <property type="molecule type" value="Genomic_DNA"/>
</dbReference>
<proteinExistence type="predicted"/>
<evidence type="ECO:0000256" key="1">
    <source>
        <dbReference type="ARBA" id="ARBA00001957"/>
    </source>
</evidence>
<dbReference type="InterPro" id="IPR001031">
    <property type="entry name" value="Thioesterase"/>
</dbReference>
<dbReference type="InterPro" id="IPR023213">
    <property type="entry name" value="CAT-like_dom_sf"/>
</dbReference>
<evidence type="ECO:0000256" key="4">
    <source>
        <dbReference type="SAM" id="MobiDB-lite"/>
    </source>
</evidence>
<dbReference type="Pfam" id="PF00550">
    <property type="entry name" value="PP-binding"/>
    <property type="match status" value="6"/>
</dbReference>
<dbReference type="InterPro" id="IPR020802">
    <property type="entry name" value="TesA-like"/>
</dbReference>
<dbReference type="InterPro" id="IPR036736">
    <property type="entry name" value="ACP-like_sf"/>
</dbReference>
<name>A0A3S5YBW8_RHOH1</name>
<dbReference type="GO" id="GO:0044550">
    <property type="term" value="P:secondary metabolite biosynthetic process"/>
    <property type="evidence" value="ECO:0007669"/>
    <property type="project" value="TreeGrafter"/>
</dbReference>
<dbReference type="CDD" id="cd05930">
    <property type="entry name" value="A_NRPS"/>
    <property type="match status" value="5"/>
</dbReference>
<dbReference type="PROSITE" id="PS00455">
    <property type="entry name" value="AMP_BINDING"/>
    <property type="match status" value="6"/>
</dbReference>
<dbReference type="InterPro" id="IPR009081">
    <property type="entry name" value="PP-bd_ACP"/>
</dbReference>
<feature type="domain" description="Carrier" evidence="5">
    <location>
        <begin position="3998"/>
        <end position="4072"/>
    </location>
</feature>
<reference evidence="6" key="1">
    <citation type="journal article" date="2010" name="PLoS Genet.">
        <title>The genome of a pathogenic rhodococcus: cooptive virulence underpinned by key gene acquisitions.</title>
        <authorList>
            <person name="Letek M."/>
            <person name="Gonzalez P."/>
            <person name="Macarthur I."/>
            <person name="Rodriguez H."/>
            <person name="Freeman T.C."/>
            <person name="Valero-Rello A."/>
            <person name="Blanco M."/>
            <person name="Buckley T."/>
            <person name="Cherevach I."/>
            <person name="Fahey R."/>
            <person name="Hapeshi A."/>
            <person name="Holdstock J."/>
            <person name="Leadon D."/>
            <person name="Navas J."/>
            <person name="Ocampo A."/>
            <person name="Quail M.A."/>
            <person name="Sanders M."/>
            <person name="Scortti M.M."/>
            <person name="Prescott J.F."/>
            <person name="Fogarty U."/>
            <person name="Meijer W.G."/>
            <person name="Parkhill J."/>
            <person name="Bentley S.D."/>
            <person name="Vazquez-Boland J.A."/>
        </authorList>
    </citation>
    <scope>NUCLEOTIDE SEQUENCE [LARGE SCALE GENOMIC DNA]</scope>
    <source>
        <strain evidence="6 7">103S</strain>
    </source>
</reference>
<dbReference type="InterPro" id="IPR020806">
    <property type="entry name" value="PKS_PP-bd"/>
</dbReference>
<dbReference type="SMART" id="SM00824">
    <property type="entry name" value="PKS_TE"/>
    <property type="match status" value="1"/>
</dbReference>
<feature type="domain" description="Carrier" evidence="5">
    <location>
        <begin position="4928"/>
        <end position="5002"/>
    </location>
</feature>
<dbReference type="SUPFAM" id="SSF53474">
    <property type="entry name" value="alpha/beta-Hydrolases"/>
    <property type="match status" value="1"/>
</dbReference>
<evidence type="ECO:0000313" key="7">
    <source>
        <dbReference type="Proteomes" id="UP000006892"/>
    </source>
</evidence>
<dbReference type="FunFam" id="3.40.50.12780:FF:000012">
    <property type="entry name" value="Non-ribosomal peptide synthetase"/>
    <property type="match status" value="1"/>
</dbReference>
<dbReference type="InterPro" id="IPR001242">
    <property type="entry name" value="Condensation_dom"/>
</dbReference>
<feature type="region of interest" description="Disordered" evidence="4">
    <location>
        <begin position="5902"/>
        <end position="5926"/>
    </location>
</feature>
<organism evidence="6">
    <name type="scientific">Rhodococcus hoagii (strain 103S)</name>
    <name type="common">Rhodococcus equi</name>
    <dbReference type="NCBI Taxonomy" id="685727"/>
    <lineage>
        <taxon>Bacteria</taxon>
        <taxon>Bacillati</taxon>
        <taxon>Actinomycetota</taxon>
        <taxon>Actinomycetes</taxon>
        <taxon>Mycobacteriales</taxon>
        <taxon>Nocardiaceae</taxon>
        <taxon>Prescottella</taxon>
    </lineage>
</organism>
<evidence type="ECO:0000313" key="6">
    <source>
        <dbReference type="EMBL" id="CBH50032.1"/>
    </source>
</evidence>
<dbReference type="InterPro" id="IPR000873">
    <property type="entry name" value="AMP-dep_synth/lig_dom"/>
</dbReference>
<dbReference type="GO" id="GO:0031177">
    <property type="term" value="F:phosphopantetheine binding"/>
    <property type="evidence" value="ECO:0007669"/>
    <property type="project" value="InterPro"/>
</dbReference>
<keyword evidence="3" id="KW-0597">Phosphoprotein</keyword>
<dbReference type="SMART" id="SM00823">
    <property type="entry name" value="PKS_PP"/>
    <property type="match status" value="6"/>
</dbReference>
<dbReference type="InterPro" id="IPR042099">
    <property type="entry name" value="ANL_N_sf"/>
</dbReference>
<dbReference type="InterPro" id="IPR020845">
    <property type="entry name" value="AMP-binding_CS"/>
</dbReference>
<feature type="domain" description="Carrier" evidence="5">
    <location>
        <begin position="5926"/>
        <end position="6001"/>
    </location>
</feature>
<dbReference type="CDD" id="cd19540">
    <property type="entry name" value="LCL_NRPS-like"/>
    <property type="match status" value="2"/>
</dbReference>
<dbReference type="SUPFAM" id="SSF52777">
    <property type="entry name" value="CoA-dependent acyltransferases"/>
    <property type="match status" value="12"/>
</dbReference>
<feature type="domain" description="Carrier" evidence="5">
    <location>
        <begin position="933"/>
        <end position="1008"/>
    </location>
</feature>
<dbReference type="InterPro" id="IPR025110">
    <property type="entry name" value="AMP-bd_C"/>
</dbReference>
<dbReference type="InterPro" id="IPR006162">
    <property type="entry name" value="Ppantetheine_attach_site"/>
</dbReference>
<dbReference type="GO" id="GO:0005737">
    <property type="term" value="C:cytoplasm"/>
    <property type="evidence" value="ECO:0007669"/>
    <property type="project" value="TreeGrafter"/>
</dbReference>
<dbReference type="Gene3D" id="3.30.559.10">
    <property type="entry name" value="Chloramphenicol acetyltransferase-like domain"/>
    <property type="match status" value="7"/>
</dbReference>
<sequence length="6237" mass="659275">MHPFALSAAQRALLLAQQLDPDVPLVVALYVELRGALDRELLLAACDRAARELESAVVVLVQESGETRQVVVPDIDDAPGFLDLADEDDPEAAATRWMTERTNRPIDPFRDRLAGTTLIRLRDGHHYLYCFAHHLVLDGYGATVLVDRMAQTYSAWARRTEPAPLRAIPLHELAAQDAAYTGSSREAIDRAHWQSRLADLPASVSLADRPGPLSVPSRRVGEVLGADVGADVAVVTAAFAAYLARTTGAHTVSLSLPVAARTTAASRRTSGSVSNVVPLVVRIDEDDTVEVLVRRVQLELTGALRHQRYSYAAMLADLPDGDGRGSIGGVFGPVVNVMAFARDLQFDDVVGEMTVLSTGPIDDLSLTVYPGSAGGGLRVDLEANPVRYSERSLRRHHRRFLDYLTAFAADRTRRVENLPLGTPDELTGLAPAVGAAAPARPVLLPDLLTRHASSSRTAVRDGDVETTYTALDSSSSALARRLIALGCGPEDQVAVMLARSAESVLALWAVAKTGAAYVPVDPALPEHRLAQHLAGVAIVIADPAADAVLPRHVTRIDVAHDGWSGAPVTDADRVRPLHPDHPAWIVHTSGSTGLPKGVVVSHRGLAPLLATLRSRYAATADSRVIHLASPTFDAALQEILLAADAGATLIVAPPDVVAGDDLAALLAAEKVTHFVAAPAVLAVTPSDALPALAMLDSGGDVLPPAVAARWAHGRTMINAYGPTETTILATVSAPLDADGVDGVPAVPIGRPVDGAAVAVLDRRLRPVPPGSVGELYVAGPALARGYADRPALTAERFVASSLGPGRMYRTGDLVRWNGDGQLEYVGRTDRQVQIRGVRIELGDIEYALTEHPGIDSAAVTLADDRLIAHVQGDVPAPGAVRGWLTTRLPHHMIPDTVVVHGELPLTPSGKVDRVALAASSAPPDNTGAGAGRAPYGPVEMLVADAVRDVLGVDHVDATSDFFALGGNSLTATQLVARISAGLGRQVPVRDVFMQRTVADLAAVVTGRGDRPALTRSAAEDAPLAPAQHRLWLHNRAWTTSAAYHVAFAVELRGALSVSALGVALRDVLDRHAVLRTAIRDGREGPRLVVRTVDEVFPELAVVQTDSDEASDGDIAAFVAAPFDLGTGRMIRFRVHRRAVDHHVLVVVAHHIAMDGLSFQPLLRDLTAAYVARQAGRAPAWEALPLQYSDYARWHHAVLRSPASASAEMSVTERELDYWRATLADVADIPALPTGRPRTGTAGIPARVSFDVDTDTRHALVRLAREHDATTFMVLHAAVAAVVAAVTGHPDTVVGVATSGRTDPALDALVGMFVGTVALRTRIQAEQSFGDLVAAVRIADVDAFAHAETPFEQILDGAGLAESPLQLMLSYESFTDPDVELPELAVSGRELPVAQARFPLELTVREVPGGGLAGHLTYDTALFDHATVAGWRTLLQRALGAVAADPEARVADLAAGTLPPLPHPAPDVRTLPEILSGPLRTTDSVGRELDVRPRVAALAARLSVVGVGPSSIVGVLVPRSVESVTAALAVSFTGATFVPVDPAQPVARLHAILAQAGVRHVVAGPDVPLPAGVLRIDPIVEAGTETSAAPVVPHPDSPAYIVFTSGSTGTPKGVVVTHRGLAAVATTLRRSFSVDAEARVLHAASPAFDGAVLEYLLAFGAGATLVIAPPDTYGDDLAEVIRTRRVTHWFSTPAVPAQLEPAGLDTLRVVGFGGEAWPADLAARWGSAGRTVLNLYGPTETTVIATVSRPLCTSGVPPIGDPVDGTIAAVLDARLRPVADGVVGELYLAGPGLARGYVGQAGHTAERFVASVLGPGRMYRTGDLVRRRGDGQLEFVARADDQVKIRGYRVEPGEVEAVLATHPAVDTAVVLAHGDGLAAYVHGRTVLDADDVRRHAAARLPRNLVPTTVTVLDELPLTSTGKVRRSALPLPVRPVPEGAVLRGPLEELVGRIAADLLSLPAVGPDTDFFAFGGNSLLAARFAARLRAAQGRHVDVRDVFEHPTVAGLAALLGGREADGPIPPVGSGEPGPAPLAPAQQRMWLLGRTRPSSADNVAFAVDLDGPLDAAALRAALLDVLDRHAVLRTVFPETPDGPAQVVLPAEDDLVVQDASADAVAAAESAAASQPFDLTTERPIRVRLYRLADDRHTLVVVAHHIAVDGLSIPPLARDLDRAYRARLGGHAPHWTAPVVMFTDHARRHRALLGDPDDPSSRAHRDLAHWRSALAGATSAPALPTDRPRTVDAEPAAAGTAAFTISTDLHLAVEKVAQEYDVTPFMVLHAALAVLLAKLSGSGDVSIGTPVSGRGYQDIDDAVGMFVNTVVLRTGVDARSSFAELLTHVRRADLAAFSHADLPFDEVVAALESSRSGAHHPLFQVMFSYDDIVPAELELGGLRVDGREIDTSRTRFDLQVAVRDRDPGDCPAGFDGVFTYARNLFDHETAERWAHWFVRILELVTDDPTLAVARIDPVPAAAPAAEPQTGAAPSLADQFARHVDERPDVVAVVAGDERLSYAELDLRSRSLAGELARRGIGAEDVVAVALPRSVDLVVAMLAIVRAGAAYLPLDITQPADRVAALLAEARPACVVCHDGFTAPVPTVVPGREVAPDLPSLDAAANPGRAAYIVYTSGSTGTPKGVVVTHANVAALLANTRADFGFGPDDVWTMFHSPAFDFSVWEIWGPLTTGGRVVVVDHSVARSPDDFRALLVREQVTVLNQTPTAFGQLADVDGDPDDLSVRTLIFGGESVDAARVRGWLDRHPAVVAVNMFGITETTVHLTRAVFDRNTLRTNDIGVPLPGTVLHLLDGALRPVLPGAVGEIYVAGPQVARGYRDRPGLTAQRFVAAPNGEIVYRTGDLARLRGDGGLEYRGRSDDQLQLRGHRIEPGEVRAALTRLPEVTAAAVLVRDDRLVAYVVRDNGPEPATAFDAARLIRDLRRVLPDYMVPTALVELPALPRTVNGKLDVAALPEATPVDRLGTAPRGALDDLVADAYRELLGLQGIGSDDDFFDLGGNSLLATQLAGRVAALTGADVSVRDVFESAVVADLARLVEERVGAPRGHRPLPASDGLRMRGPLSPAQRRLWFLHRLAPESATHNLPFVLHLHGDLDVAALGGALRDVLERHRTLRTVYPSDDSGAVQVVVDVPEIDVSPIAVPGTALDDYVRAFAAAPFALESEPPVRLRLYRTGARQYVLVLVVHHIAADEWSLTPMLRDTADAYRARLAGRAPQWDPLPVQYVDYAAWQADCAEDDLQTWLDVLAGLPEQATLPHDRPRPTGGDSRAESVRITLNPQQVHGVRETARSGRATTFMVLHAVLAAVLARHNASDDIPVGTVVAGRGDPRLDDVVGMFAATLVLRTRVAADASFGDLLAHVRDRDIAAYTHARTPFETIVERLAPVRDSSHHPLFQVALSMRRPALPALDLPGLAVSAAAAPHDSVPFDLQLTVTETADSIDLEFTYQRALYDASTIAAFGARFTGILDEVVGDPAVEVGRIDLLTDTERTALVPARGGESHPASLWTLLAEGARLGGSGEAVRAGEITLGYPDLVTRAEALASVLRSRGALPGTTVACALPRSLDAVIAVWAIARTGAAPVMLDPAHPSSRLAGMLAASGAVIGVSTGDHIADLPTGTQWLDVADVDSIDEVRQLADMPVHPDHPAYIVFTSGTTGVPKGIVLTARGLGALAQDLREVFTAGAPSRMLALASPGFDAALLELLVAAGSGACLVIAPENAYGGEELARLLERERVTHACLTPSALATVPPRALPDLETVMLGGERVPPELVARWASGRRLYNGYGPAESTVFATYSRPLRPDLPATIGTPARGVEALVLDARLQPVPTGVTGELYLAGHRMSAGYIGSPARTAERFVAAPDGRRWYRTGDLVRWLDGPDGRVLDFRGRNDDQVKVRGLRIEPAEIDAALARCTGVDQAATVARENEAGTTTLVSYVVPASVDAAALRRALTHSLPSYLVPTVIVPMAALPLTTNGKIDTRALPAPENHVGTEPVTATERLVADVFSTVLGRDVGRTDDFFVAGGDSLLATTLVGRLRERLGFDVPLRLLFADPTVAGLAAALDEPDVAASDQGPVAGARPFRIPLSRAQARLWALRSTGAAEAYRLRAEVRLDGRLDVDALHAAVADVVARHDVLRSRVETDDAGPHLAIDPVGSEAFAAQLHSLGPDRHILDVSVDHLVADGGSVAVLVRDLGAAYRARLAGTAPGWEPLPLQYADYAAWDRVREVPADALEHWRRELADFDPAVLPSDTVGDRAPGVAESVSFTIAPAAARALTAVAHAHHATEFMVVHAVLAAVLARLGGHGDIGIATVISSRRFPQLEPLVGLFLDTLVLRARVEPDMPLSGLLAQVRDFDVAAFDHASVPLEEVLPLAGGRIPQVALAFQDFTPPVLRVGELEVSAREVETAAARFDLQFTLSTSEDGGIDGVLTYDASLFDAATATGLATHVGAALSAVAESPQTAVQDLPLSLDGARVVEPRETPRLLADLLRAAAAAHPEQVAVVDGASCLTYRELDEQSDALAAALIRDHGYGTDDVVGIAPVRSLDRIRMLWAVTKTGAAFGARTVRAAHPSRTASVDALAYVITTSGSTGTPKTVGVTHRGLAALAAEGRRRYRASAGDRVLHGYDPAFDAAILEILLAHTGGAALVIAPPDVFAGPDLHTLLREQAVTHFLSTPAVLATVDDTGLDALRVVASGGEALAPHVADRWRRNRLMIDAYGPTEATVVATLTEVDGRPGLGDPVPGNTIRVLDGRLRPVPLGGVGELYLSGDGLARGYLGAPALTAASFVAAPDGERMYRTGDRVRRHADGRLIYLGRTDRQVKVRGVRVEPGHVEAVLSRVPAVGQAAVIPWNGTLVAFVTGSGDGVPDVPALLAAVAQEQPAAAVPTRVHVLDTIPTTINGKVDAVALAALAAESAPRAVTRALTTREQLLADIVGDVLGSAVDIDTSFFAAGGHSLAAVEVAARLSVALSRTVTPRAILEAPTLAALLTASDHPGETGPALVPGTDDTAPMAPAQRRLWLLHQADPARSVYTMPVVLRLGGDVDPVALASALRDVVTRHEILRTVFPDADTQRVVPVEQVELRVEPADPDALETRIAALLRRPFDLTTRPPLRVELIRTADAECVLVVVAHHIAVDGASVAPLLADLGAAYAARVAGAVPDPAPLALQYRDFARWQVERIGDLTDPLAVGGRQLEYWVRALDGLPDTPLPMPTDRPRPPRPSYRGGAVEHSLPAPTHAALAAFARTHDVTVFMVLHAALTVLLARYSGRTDIAVGTVVAGRPDPRLASLVGMFVGTLVLRAPADPSESFEGLLGRVRETDLAAFAHADVPFDDVVARIAPTRDPAHHPLFQVLLAHTVGVETTPTLTGVRVHELHAAEPVAQFDLAFDVREALDANGIDVRLVYATDLFDRSTAVQLLADWVALLDAVVAAPATSVGDLPLPAPASELVPAPPSRTLAAILADTTRAHPQRIALQTGSERWTYAELDARSAARADELRAQGIGVGDLVPVDAIRGADWIVEVWAVTRLGAAWVPIDPSLPEERKALLRSSTRDRSLRRSAGCTTPDDLAYVLFTSGSTGTPKGVEVTHRGLAALVDLQSRRLGLTRDSRVLQAASPTFDAAVFELLAAHAHGGTLVCAPEFSYAGDDLASLLSEHAITHVNLTPTVLGTLDPDALPGTLTVVAAGEVLPAPLARAWAGHRLHNGYGPTEGTVGATVSQVLRAGDVTIGTPLAGVRTEVLDPRLHPVPIGVVGELYLGGPGLARGYRNLPGLTATRFVADPRGDAGARLYRTGDLVRRRRDGALEYVGRGDDQVQIHGVRVEPAEIDAVIGADPDVRTSVTLAHTGSEAEPVLVTFVEAAPGRHPDAARLRERAARSLPRHLVPAAVQVVERMPRTTSGKIDRSALPAPDIADDPVSGTPPRTDLERRIAAVFAAVTGHGFVPRETGFFDLGGTSMGAVRVVARLRTELGRDVALAWLFTDPTVAGLAARIEHDVDVADPLATLAPLNRPEVPAGPPLFCVHPVSGLAWCYAGLAEHLGDRPLYGLQATGAATPGSLVDLARDYVEQIRSVQPDGPYHLLGWSLGGNIAHEMAIQLRAAGADVGSVVLLDSHPSDSVPTPIGDAWDDQRDERFEDTELGVLAPDEVRRIVEVGEALEAAAHVHRTGIYRGDVVVFVAAHEDEARRRSVAGWARHVTGQVTSVEVPCTHSDMTSPATLARVSTVLVDSAGET</sequence>
<dbReference type="InterPro" id="IPR010071">
    <property type="entry name" value="AA_adenyl_dom"/>
</dbReference>
<dbReference type="Pfam" id="PF00668">
    <property type="entry name" value="Condensation"/>
    <property type="match status" value="6"/>
</dbReference>
<dbReference type="Pfam" id="PF13193">
    <property type="entry name" value="AMP-binding_C"/>
    <property type="match status" value="6"/>
</dbReference>
<dbReference type="PROSITE" id="PS00012">
    <property type="entry name" value="PHOSPHOPANTETHEINE"/>
    <property type="match status" value="3"/>
</dbReference>
<dbReference type="PANTHER" id="PTHR45527">
    <property type="entry name" value="NONRIBOSOMAL PEPTIDE SYNTHETASE"/>
    <property type="match status" value="1"/>
</dbReference>
<dbReference type="NCBIfam" id="NF003417">
    <property type="entry name" value="PRK04813.1"/>
    <property type="match status" value="8"/>
</dbReference>
<dbReference type="Gene3D" id="3.30.300.30">
    <property type="match status" value="6"/>
</dbReference>
<evidence type="ECO:0000256" key="3">
    <source>
        <dbReference type="ARBA" id="ARBA00022553"/>
    </source>
</evidence>
<evidence type="ECO:0000259" key="5">
    <source>
        <dbReference type="PROSITE" id="PS50075"/>
    </source>
</evidence>
<dbReference type="NCBIfam" id="TIGR01733">
    <property type="entry name" value="AA-adenyl-dom"/>
    <property type="match status" value="4"/>
</dbReference>
<comment type="cofactor">
    <cofactor evidence="1">
        <name>pantetheine 4'-phosphate</name>
        <dbReference type="ChEBI" id="CHEBI:47942"/>
    </cofactor>
</comment>
<dbReference type="InterPro" id="IPR029058">
    <property type="entry name" value="AB_hydrolase_fold"/>
</dbReference>
<keyword evidence="2" id="KW-0596">Phosphopantetheine</keyword>
<dbReference type="Gene3D" id="1.10.1200.10">
    <property type="entry name" value="ACP-like"/>
    <property type="match status" value="5"/>
</dbReference>
<dbReference type="GO" id="GO:0043041">
    <property type="term" value="P:amino acid activation for nonribosomal peptide biosynthetic process"/>
    <property type="evidence" value="ECO:0007669"/>
    <property type="project" value="TreeGrafter"/>
</dbReference>
<dbReference type="Proteomes" id="UP001154400">
    <property type="component" value="Chromosome"/>
</dbReference>
<dbReference type="GO" id="GO:0008610">
    <property type="term" value="P:lipid biosynthetic process"/>
    <property type="evidence" value="ECO:0007669"/>
    <property type="project" value="UniProtKB-ARBA"/>
</dbReference>
<dbReference type="UniPathway" id="UPA00011"/>
<dbReference type="SUPFAM" id="SSF47336">
    <property type="entry name" value="ACP-like"/>
    <property type="match status" value="6"/>
</dbReference>
<gene>
    <name evidence="6" type="ordered locus">REQ_40560</name>
</gene>
<feature type="domain" description="Carrier" evidence="5">
    <location>
        <begin position="2974"/>
        <end position="3049"/>
    </location>
</feature>
<dbReference type="Gene3D" id="3.40.50.12780">
    <property type="entry name" value="N-terminal domain of ligase-like"/>
    <property type="match status" value="6"/>
</dbReference>
<dbReference type="PANTHER" id="PTHR45527:SF1">
    <property type="entry name" value="FATTY ACID SYNTHASE"/>
    <property type="match status" value="1"/>
</dbReference>
<dbReference type="KEGG" id="req:REQ_40560"/>
<dbReference type="SUPFAM" id="SSF56801">
    <property type="entry name" value="Acetyl-CoA synthetase-like"/>
    <property type="match status" value="6"/>
</dbReference>
<dbReference type="InterPro" id="IPR045851">
    <property type="entry name" value="AMP-bd_C_sf"/>
</dbReference>
<dbReference type="GO" id="GO:0003824">
    <property type="term" value="F:catalytic activity"/>
    <property type="evidence" value="ECO:0007669"/>
    <property type="project" value="InterPro"/>
</dbReference>